<feature type="region of interest" description="Disordered" evidence="2">
    <location>
        <begin position="387"/>
        <end position="407"/>
    </location>
</feature>
<keyword evidence="5" id="KW-1185">Reference proteome</keyword>
<dbReference type="PANTHER" id="PTHR43215:SF14">
    <property type="entry name" value="RADIAL SPOKE HEAD 1 HOMOLOG"/>
    <property type="match status" value="1"/>
</dbReference>
<evidence type="ECO:0000313" key="3">
    <source>
        <dbReference type="EMBL" id="CAF1010156.1"/>
    </source>
</evidence>
<comment type="caution">
    <text evidence="3">The sequence shown here is derived from an EMBL/GenBank/DDBJ whole genome shotgun (WGS) entry which is preliminary data.</text>
</comment>
<sequence length="427" mass="49218">MLINYKQTSTSLDLLNTTLTKYINTKTIVSPLIDMRLFEVNIVVLISSNSSFRYEGEVNADGERHGEGYCYYPYQSKFEWCGEWKNDMWHKGIFTWTEERTHFIGTWEGDKYAGIYRNYNNGVYTGEWRHGIAHGKGKIEDSDGNWYDGEWLDDKRNGFGTAHASGEYIYEGSWVNDNAHGFGTMTYLPRGDVYVGEYKEGHRHGTGTLRMTNGDYFEGQFENQYFWSGNMSFRYHSGDVYKGEVKLGKWDGQGLYVFADGRIYEGEWKDGVEHGNGRMTYAVDEVYEGEFKNGYRDGKGKYTWANGEWFDGYWLEGKRKGFCTFRCNSGFEYTGEYENESANGWGVCSVKRKLKINQQVKETRSNISHVRKSSRAEIGVTAIGKKKPTKLDKESSKSSASSRSNTNGSVKVSLLMTNHVYERVLWW</sequence>
<name>A0A814HI71_9BILA</name>
<organism evidence="3 5">
    <name type="scientific">Didymodactylos carnosus</name>
    <dbReference type="NCBI Taxonomy" id="1234261"/>
    <lineage>
        <taxon>Eukaryota</taxon>
        <taxon>Metazoa</taxon>
        <taxon>Spiralia</taxon>
        <taxon>Gnathifera</taxon>
        <taxon>Rotifera</taxon>
        <taxon>Eurotatoria</taxon>
        <taxon>Bdelloidea</taxon>
        <taxon>Philodinida</taxon>
        <taxon>Philodinidae</taxon>
        <taxon>Didymodactylos</taxon>
    </lineage>
</organism>
<dbReference type="Proteomes" id="UP000681722">
    <property type="component" value="Unassembled WGS sequence"/>
</dbReference>
<dbReference type="AlphaFoldDB" id="A0A814HI71"/>
<evidence type="ECO:0000256" key="1">
    <source>
        <dbReference type="ARBA" id="ARBA00022737"/>
    </source>
</evidence>
<dbReference type="EMBL" id="CAJNOQ010003392">
    <property type="protein sequence ID" value="CAF1010156.1"/>
    <property type="molecule type" value="Genomic_DNA"/>
</dbReference>
<dbReference type="FunFam" id="2.20.110.10:FF:000002">
    <property type="entry name" value="Phosphatidylinositol 4-phosphate 5-kinase 8"/>
    <property type="match status" value="1"/>
</dbReference>
<dbReference type="InterPro" id="IPR003409">
    <property type="entry name" value="MORN"/>
</dbReference>
<dbReference type="SMART" id="SM00698">
    <property type="entry name" value="MORN"/>
    <property type="match status" value="8"/>
</dbReference>
<evidence type="ECO:0000313" key="4">
    <source>
        <dbReference type="EMBL" id="CAF3781424.1"/>
    </source>
</evidence>
<evidence type="ECO:0008006" key="6">
    <source>
        <dbReference type="Google" id="ProtNLM"/>
    </source>
</evidence>
<proteinExistence type="predicted"/>
<evidence type="ECO:0000313" key="5">
    <source>
        <dbReference type="Proteomes" id="UP000663829"/>
    </source>
</evidence>
<protein>
    <recommendedName>
        <fullName evidence="6">MORN repeat protein</fullName>
    </recommendedName>
</protein>
<evidence type="ECO:0000256" key="2">
    <source>
        <dbReference type="SAM" id="MobiDB-lite"/>
    </source>
</evidence>
<dbReference type="PANTHER" id="PTHR43215">
    <property type="entry name" value="RADIAL SPOKE HEAD 1 HOMOLOG"/>
    <property type="match status" value="1"/>
</dbReference>
<reference evidence="3" key="1">
    <citation type="submission" date="2021-02" db="EMBL/GenBank/DDBJ databases">
        <authorList>
            <person name="Nowell W R."/>
        </authorList>
    </citation>
    <scope>NUCLEOTIDE SEQUENCE</scope>
</reference>
<gene>
    <name evidence="3" type="ORF">GPM918_LOCUS14223</name>
    <name evidence="4" type="ORF">SRO942_LOCUS14223</name>
</gene>
<dbReference type="Gene3D" id="2.20.110.10">
    <property type="entry name" value="Histone H3 K4-specific methyltransferase SET7/9 N-terminal domain"/>
    <property type="match status" value="4"/>
</dbReference>
<dbReference type="SUPFAM" id="SSF82185">
    <property type="entry name" value="Histone H3 K4-specific methyltransferase SET7/9 N-terminal domain"/>
    <property type="match status" value="3"/>
</dbReference>
<dbReference type="Proteomes" id="UP000663829">
    <property type="component" value="Unassembled WGS sequence"/>
</dbReference>
<dbReference type="Pfam" id="PF02493">
    <property type="entry name" value="MORN"/>
    <property type="match status" value="10"/>
</dbReference>
<keyword evidence="1" id="KW-0677">Repeat</keyword>
<dbReference type="OrthoDB" id="270720at2759"/>
<dbReference type="EMBL" id="CAJOBC010003392">
    <property type="protein sequence ID" value="CAF3781424.1"/>
    <property type="molecule type" value="Genomic_DNA"/>
</dbReference>
<accession>A0A814HI71</accession>